<evidence type="ECO:0000313" key="3">
    <source>
        <dbReference type="Proteomes" id="UP001216510"/>
    </source>
</evidence>
<organism evidence="2 3">
    <name type="scientific">Pseudoduganella chitinolytica</name>
    <dbReference type="NCBI Taxonomy" id="34070"/>
    <lineage>
        <taxon>Bacteria</taxon>
        <taxon>Pseudomonadati</taxon>
        <taxon>Pseudomonadota</taxon>
        <taxon>Betaproteobacteria</taxon>
        <taxon>Burkholderiales</taxon>
        <taxon>Oxalobacteraceae</taxon>
        <taxon>Telluria group</taxon>
        <taxon>Pseudoduganella</taxon>
    </lineage>
</organism>
<dbReference type="EMBL" id="CP119083">
    <property type="protein sequence ID" value="WEF33117.1"/>
    <property type="molecule type" value="Genomic_DNA"/>
</dbReference>
<dbReference type="RefSeq" id="WP_277415828.1">
    <property type="nucleotide sequence ID" value="NZ_CP119083.1"/>
</dbReference>
<feature type="compositionally biased region" description="Basic and acidic residues" evidence="1">
    <location>
        <begin position="507"/>
        <end position="518"/>
    </location>
</feature>
<dbReference type="Proteomes" id="UP001216510">
    <property type="component" value="Chromosome"/>
</dbReference>
<reference evidence="2 3" key="1">
    <citation type="submission" date="2023-02" db="EMBL/GenBank/DDBJ databases">
        <title>Gemone sequence of Telluria chitinolytica ACM 3522T.</title>
        <authorList>
            <person name="Frediansyah A."/>
            <person name="Miess H."/>
            <person name="Gross H."/>
        </authorList>
    </citation>
    <scope>NUCLEOTIDE SEQUENCE [LARGE SCALE GENOMIC DNA]</scope>
    <source>
        <strain evidence="2 3">ACM 3522</strain>
    </source>
</reference>
<feature type="region of interest" description="Disordered" evidence="1">
    <location>
        <begin position="499"/>
        <end position="521"/>
    </location>
</feature>
<name>A0ABY8BB24_9BURK</name>
<evidence type="ECO:0000256" key="1">
    <source>
        <dbReference type="SAM" id="MobiDB-lite"/>
    </source>
</evidence>
<sequence>MLTLQNTLKYEGDPGRIPLKDIVLSFAMPSYEYAIAPASHDAWVDRIALAPATCNVTRELTASDYRAAFPATTVTGTDETTVAHFWRYLGEALAGGTADGHVPGQPAPLDQLTIPIAVRHLTPDGNVLGQQQWNALLSVGLAAGAAHPLASAALAGGAAPAPGAAVGMSGDSLVLIDKEAYLALLKELGGTARAGDDVYLLAIVGYLCDTSGSTPALTQKPDPEREKLLLARLRERGIGDPAGALALIRKRFAGLFDFAVRVAPIAILDVAGTLRILAADQAVTRADFDYYAVAVETTQAKGAAQVAAERHVDWHKSTGDVDGNALPFSLAGQAPLYLAALDATVNVRVKGFDGAVLWSQQFDAGDQALAALAIDVPLQRPIRLSAADKLGKQGPGKKLRGQVLAPDKSSPVGDLTVLVQARKDGDPAWRIVSAGTTDKSGNFSLAYPYGLYVAAQALLSVAPNDPANIAIVADDGSGVTVADDFLYLLLKDVPAPAGNQDTDDCDCEHPKKAPRLPDQEDLIGSDEYSQDIGGSCVNLSTPNRTLSEHSYKAIVRTSDPDVANYTLKKIETWVPKLGQKMTTFELTGGTAKISRKAIDLSNPVRWQDAPDDQANLSLYQAVTIATGHVLHYKSVFKADGYSLGDLLYSLALAPGQKKEIVVLDASHSLQAQESQQVSQRENLSALIVDDRAILDQLGGSLNESMRGSSSAHTSGVSAGFGAGALVGPVGAALGVSGGTANSSSSAQQNSSRGVSQFFSEKLRQSIMQTASSYRQQNGAVVTTVSEGQRYAATTEVVANHNHCHALTMMYFEVLRHYAIYQELSNVEECVFVPLLMTDFSAENIFKWRDVLAAHLLAMPSETYLRHRGFGYQHPLLKGFDANERIKTNYANVDFPAGSYDEESITFVRGEIQLKTNLHRPRTRYDRIQSLPVVTAKVSHEEAKGLSTAEVIGAVFTGFASLFGHSDSKTVTEEIQVRAKIFDLFMQIDDNFQVVPPARCIRVKNFRPTSVTIGAVTVPVTFADFFENDVKDKKMWTIYATLLGYKDVIDMMENFFQGRLIAEWDDIYYNEMAPIIFDRMVDTLRIDALDLDFSSATRYKGGERIMRVNLRGTSSNRRIDLPQYLNIKFDSDLVNGLRDLVTVATGKVAIYYDTAHYHGTLYSGYVSDDLLDGTELHIPENSDEKRNPRKEDIYVVNKLISHLNSNLEHYNKALWFSLDPDRRYMLLDGFHIQVFNAAGAPVALRSLASVVKNELVTITGNAMVFPVAAGYKVSQSYITETAEDGAQEDVALMDHYQPLTPVPPYRISVPSRGVFAEAVQGSCNACEKVETDRLQDWKRFPNTDEPTAFMPVNVPTPTVTDWQAVFKDFAAPLVGILAAPAAPAPGAGLAGLSALLGKGDSFRDITGLEGNQKNVMATYLSNQENAKAFAQMAKDMAMQAHSTQNSDKIMDSLKAAKTSGALSQDDYAKLVKEHLQQQIDGGAATKKKEADEAKAKPTLTDAAVKAAEQGKDVKAHKVDGEGGSESVDISGTGTKMVLATFPGVVPKMKQDGINLCWATVATMMLSWQRGKALLVQDAMAEAGNLYMQKYIDNQLLKSGEKAAFLDKVRMTGEPTANYPLRQYIDWLNAYGPLWVTTDSGISSVEFSPHARLLTKIVGNADADPASALLTFIDPMTGNEVTETFRHFIGVFEQMVVENKDDGLYIQVVHFQQPLQHQSDNTAP</sequence>
<dbReference type="Pfam" id="PF12385">
    <property type="entry name" value="Peptidase_C70"/>
    <property type="match status" value="1"/>
</dbReference>
<proteinExistence type="predicted"/>
<gene>
    <name evidence="2" type="ORF">PX653_27635</name>
</gene>
<protein>
    <submittedName>
        <fullName evidence="2">Papain-like cysteine protease family protein</fullName>
    </submittedName>
</protein>
<dbReference type="InterPro" id="IPR022118">
    <property type="entry name" value="Peptidase_C70_AvrRpt2"/>
</dbReference>
<accession>A0ABY8BB24</accession>
<evidence type="ECO:0000313" key="2">
    <source>
        <dbReference type="EMBL" id="WEF33117.1"/>
    </source>
</evidence>
<keyword evidence="3" id="KW-1185">Reference proteome</keyword>